<dbReference type="EMBL" id="FQXK01000036">
    <property type="protein sequence ID" value="SHI66785.1"/>
    <property type="molecule type" value="Genomic_DNA"/>
</dbReference>
<evidence type="ECO:0000313" key="4">
    <source>
        <dbReference type="Proteomes" id="UP000184278"/>
    </source>
</evidence>
<keyword evidence="1" id="KW-1133">Transmembrane helix</keyword>
<keyword evidence="1" id="KW-0812">Transmembrane</keyword>
<dbReference type="InterPro" id="IPR012867">
    <property type="entry name" value="DUF1648"/>
</dbReference>
<feature type="transmembrane region" description="Helical" evidence="1">
    <location>
        <begin position="54"/>
        <end position="80"/>
    </location>
</feature>
<keyword evidence="1" id="KW-0472">Membrane</keyword>
<proteinExistence type="predicted"/>
<feature type="domain" description="DUF1648" evidence="2">
    <location>
        <begin position="21"/>
        <end position="65"/>
    </location>
</feature>
<organism evidence="3 4">
    <name type="scientific">Butyrivibrio fibrisolvens DSM 3071</name>
    <dbReference type="NCBI Taxonomy" id="1121131"/>
    <lineage>
        <taxon>Bacteria</taxon>
        <taxon>Bacillati</taxon>
        <taxon>Bacillota</taxon>
        <taxon>Clostridia</taxon>
        <taxon>Lachnospirales</taxon>
        <taxon>Lachnospiraceae</taxon>
        <taxon>Butyrivibrio</taxon>
    </lineage>
</organism>
<dbReference type="Pfam" id="PF07853">
    <property type="entry name" value="DUF1648"/>
    <property type="match status" value="1"/>
</dbReference>
<dbReference type="GeneID" id="89511110"/>
<accession>A0A1M6D0E5</accession>
<gene>
    <name evidence="3" type="ORF">SAMN02745229_03434</name>
</gene>
<name>A0A1M6D0E5_BUTFI</name>
<keyword evidence="4" id="KW-1185">Reference proteome</keyword>
<dbReference type="AlphaFoldDB" id="A0A1M6D0E5"/>
<evidence type="ECO:0000313" key="3">
    <source>
        <dbReference type="EMBL" id="SHI66785.1"/>
    </source>
</evidence>
<feature type="transmembrane region" description="Helical" evidence="1">
    <location>
        <begin position="101"/>
        <end position="124"/>
    </location>
</feature>
<reference evidence="4" key="1">
    <citation type="submission" date="2016-11" db="EMBL/GenBank/DDBJ databases">
        <authorList>
            <person name="Varghese N."/>
            <person name="Submissions S."/>
        </authorList>
    </citation>
    <scope>NUCLEOTIDE SEQUENCE [LARGE SCALE GENOMIC DNA]</scope>
    <source>
        <strain evidence="4">DSM 3071</strain>
    </source>
</reference>
<protein>
    <recommendedName>
        <fullName evidence="2">DUF1648 domain-containing protein</fullName>
    </recommendedName>
</protein>
<dbReference type="Proteomes" id="UP000184278">
    <property type="component" value="Unassembled WGS sequence"/>
</dbReference>
<dbReference type="OrthoDB" id="2002766at2"/>
<sequence length="158" mass="17437">MKPFLTIHHLIQELIGVIGEAISLIVAIVMIFTIKEPVPVHYDIAGNVDRYGSIGTIIIMPVIFIPCILILLAAVHIFPLSLWSLPVKPKPGREALIYRDTAYMVTLYTLQTGIYSLLSTIFAGFGKTTLVGTLSAIWAISMVLTALIIFIKCILENR</sequence>
<feature type="transmembrane region" description="Helical" evidence="1">
    <location>
        <begin position="136"/>
        <end position="155"/>
    </location>
</feature>
<dbReference type="STRING" id="1121131.SAMN02745229_03434"/>
<evidence type="ECO:0000256" key="1">
    <source>
        <dbReference type="SAM" id="Phobius"/>
    </source>
</evidence>
<evidence type="ECO:0000259" key="2">
    <source>
        <dbReference type="Pfam" id="PF07853"/>
    </source>
</evidence>
<feature type="transmembrane region" description="Helical" evidence="1">
    <location>
        <begin position="12"/>
        <end position="34"/>
    </location>
</feature>
<dbReference type="RefSeq" id="WP_073389565.1">
    <property type="nucleotide sequence ID" value="NZ_FQXK01000036.1"/>
</dbReference>